<dbReference type="InterPro" id="IPR052173">
    <property type="entry name" value="Beta-lactam_resp_regulator"/>
</dbReference>
<proteinExistence type="predicted"/>
<evidence type="ECO:0000256" key="2">
    <source>
        <dbReference type="SAM" id="Phobius"/>
    </source>
</evidence>
<evidence type="ECO:0000313" key="4">
    <source>
        <dbReference type="EMBL" id="MCQ4768899.1"/>
    </source>
</evidence>
<name>A0AAW5JLZ9_9FIRM</name>
<dbReference type="RefSeq" id="WP_256302842.1">
    <property type="nucleotide sequence ID" value="NZ_JANFYS010000001.1"/>
</dbReference>
<feature type="transmembrane region" description="Helical" evidence="2">
    <location>
        <begin position="12"/>
        <end position="30"/>
    </location>
</feature>
<feature type="region of interest" description="Disordered" evidence="1">
    <location>
        <begin position="84"/>
        <end position="103"/>
    </location>
</feature>
<protein>
    <submittedName>
        <fullName evidence="4">M56 family metallopeptidase</fullName>
    </submittedName>
</protein>
<accession>A0AAW5JLZ9</accession>
<dbReference type="EMBL" id="JANFYS010000001">
    <property type="protein sequence ID" value="MCQ4768899.1"/>
    <property type="molecule type" value="Genomic_DNA"/>
</dbReference>
<comment type="caution">
    <text evidence="4">The sequence shown here is derived from an EMBL/GenBank/DDBJ whole genome shotgun (WGS) entry which is preliminary data.</text>
</comment>
<feature type="domain" description="Peptidase M56" evidence="3">
    <location>
        <begin position="7"/>
        <end position="283"/>
    </location>
</feature>
<reference evidence="4" key="1">
    <citation type="submission" date="2022-06" db="EMBL/GenBank/DDBJ databases">
        <title>Isolation of gut microbiota from human fecal samples.</title>
        <authorList>
            <person name="Pamer E.G."/>
            <person name="Barat B."/>
            <person name="Waligurski E."/>
            <person name="Medina S."/>
            <person name="Paddock L."/>
            <person name="Mostad J."/>
        </authorList>
    </citation>
    <scope>NUCLEOTIDE SEQUENCE</scope>
    <source>
        <strain evidence="4">DFI.9.91</strain>
    </source>
</reference>
<dbReference type="PANTHER" id="PTHR34978">
    <property type="entry name" value="POSSIBLE SENSOR-TRANSDUCER PROTEIN BLAR"/>
    <property type="match status" value="1"/>
</dbReference>
<keyword evidence="2" id="KW-0812">Transmembrane</keyword>
<dbReference type="InterPro" id="IPR008756">
    <property type="entry name" value="Peptidase_M56"/>
</dbReference>
<keyword evidence="2" id="KW-1133">Transmembrane helix</keyword>
<gene>
    <name evidence="4" type="ORF">NE579_00260</name>
</gene>
<evidence type="ECO:0000259" key="3">
    <source>
        <dbReference type="Pfam" id="PF05569"/>
    </source>
</evidence>
<dbReference type="Pfam" id="PF05569">
    <property type="entry name" value="Peptidase_M56"/>
    <property type="match status" value="1"/>
</dbReference>
<evidence type="ECO:0000256" key="1">
    <source>
        <dbReference type="SAM" id="MobiDB-lite"/>
    </source>
</evidence>
<evidence type="ECO:0000313" key="5">
    <source>
        <dbReference type="Proteomes" id="UP001204562"/>
    </source>
</evidence>
<feature type="transmembrane region" description="Helical" evidence="2">
    <location>
        <begin position="120"/>
        <end position="139"/>
    </location>
</feature>
<dbReference type="AlphaFoldDB" id="A0AAW5JLZ9"/>
<dbReference type="Proteomes" id="UP001204562">
    <property type="component" value="Unassembled WGS sequence"/>
</dbReference>
<sequence length="289" mass="31724">MTDLLMTLAEISLTMSAVILLLLALGPLLARRYAARWRYWAWLVVAVRLLVPLNLSLPRAPVQLEAPADRIVYTYTPPAAPSAAPAGPEFSAESPAPLPSVPPETPAGAVRSLTLGSVAAWVWLAGAAALTVWYGAGYLRFRRYVRRWSSPAVRPAARETLSALQTELDVRRPVRLLVCPGLSGPMMAGLLRPVILLPHEEEDSEALWFILRHELTHCHRRDIAYKTLLLCAKVVHWCNPLVWLMVRAAEGDMERACDDRVVAGLGPEARARYGQIILAALGSGRAPRP</sequence>
<dbReference type="CDD" id="cd07341">
    <property type="entry name" value="M56_BlaR1_MecR1_like"/>
    <property type="match status" value="1"/>
</dbReference>
<feature type="compositionally biased region" description="Low complexity" evidence="1">
    <location>
        <begin position="84"/>
        <end position="95"/>
    </location>
</feature>
<feature type="transmembrane region" description="Helical" evidence="2">
    <location>
        <begin position="37"/>
        <end position="55"/>
    </location>
</feature>
<organism evidence="4 5">
    <name type="scientific">Intestinimonas massiliensis</name>
    <name type="common">ex Afouda et al. 2020</name>
    <dbReference type="NCBI Taxonomy" id="1673721"/>
    <lineage>
        <taxon>Bacteria</taxon>
        <taxon>Bacillati</taxon>
        <taxon>Bacillota</taxon>
        <taxon>Clostridia</taxon>
        <taxon>Eubacteriales</taxon>
        <taxon>Intestinimonas</taxon>
    </lineage>
</organism>
<dbReference type="PANTHER" id="PTHR34978:SF3">
    <property type="entry name" value="SLR0241 PROTEIN"/>
    <property type="match status" value="1"/>
</dbReference>
<keyword evidence="2" id="KW-0472">Membrane</keyword>